<dbReference type="Proteomes" id="UP000724148">
    <property type="component" value="Unassembled WGS sequence"/>
</dbReference>
<protein>
    <submittedName>
        <fullName evidence="1">Uncharacterized protein</fullName>
    </submittedName>
</protein>
<gene>
    <name evidence="1" type="ORF">HYT40_02925</name>
</gene>
<sequence>MVVMETLVATKLYAVADVIPVSGDYLCVPCGYLQYFEAGERFTPCLACLAGTSDGPSGYQSVEDEFWQFIA</sequence>
<dbReference type="AlphaFoldDB" id="A0A931WPK3"/>
<evidence type="ECO:0000313" key="1">
    <source>
        <dbReference type="EMBL" id="MBI2097075.1"/>
    </source>
</evidence>
<evidence type="ECO:0000313" key="2">
    <source>
        <dbReference type="Proteomes" id="UP000724148"/>
    </source>
</evidence>
<proteinExistence type="predicted"/>
<comment type="caution">
    <text evidence="1">The sequence shown here is derived from an EMBL/GenBank/DDBJ whole genome shotgun (WGS) entry which is preliminary data.</text>
</comment>
<name>A0A931WPK3_9BACT</name>
<accession>A0A931WPK3</accession>
<organism evidence="1 2">
    <name type="scientific">Candidatus Sungiibacteriota bacterium</name>
    <dbReference type="NCBI Taxonomy" id="2750080"/>
    <lineage>
        <taxon>Bacteria</taxon>
        <taxon>Candidatus Sungiibacteriota</taxon>
    </lineage>
</organism>
<reference evidence="1" key="1">
    <citation type="submission" date="2020-07" db="EMBL/GenBank/DDBJ databases">
        <title>Huge and variable diversity of episymbiotic CPR bacteria and DPANN archaea in groundwater ecosystems.</title>
        <authorList>
            <person name="He C.Y."/>
            <person name="Keren R."/>
            <person name="Whittaker M."/>
            <person name="Farag I.F."/>
            <person name="Doudna J."/>
            <person name="Cate J.H.D."/>
            <person name="Banfield J.F."/>
        </authorList>
    </citation>
    <scope>NUCLEOTIDE SEQUENCE</scope>
    <source>
        <strain evidence="1">NC_groundwater_193_Ag_S-0.1um_51_7</strain>
    </source>
</reference>
<dbReference type="EMBL" id="JACOZA010000076">
    <property type="protein sequence ID" value="MBI2097075.1"/>
    <property type="molecule type" value="Genomic_DNA"/>
</dbReference>